<evidence type="ECO:0000313" key="5">
    <source>
        <dbReference type="Proteomes" id="UP000016480"/>
    </source>
</evidence>
<name>A0A8T0C378_9GAMM</name>
<evidence type="ECO:0000259" key="3">
    <source>
        <dbReference type="Pfam" id="PF18065"/>
    </source>
</evidence>
<gene>
    <name evidence="4" type="ORF">PRUB_b1105</name>
</gene>
<dbReference type="EMBL" id="AHCD03000044">
    <property type="protein sequence ID" value="KAF7781777.1"/>
    <property type="molecule type" value="Genomic_DNA"/>
</dbReference>
<protein>
    <recommendedName>
        <fullName evidence="6">PatG domain-containing protein</fullName>
    </recommendedName>
</protein>
<evidence type="ECO:0000256" key="1">
    <source>
        <dbReference type="SAM" id="MobiDB-lite"/>
    </source>
</evidence>
<dbReference type="RefSeq" id="WP_010380780.1">
    <property type="nucleotide sequence ID" value="NZ_AHCD03000044.1"/>
</dbReference>
<feature type="domain" description="PatG" evidence="2">
    <location>
        <begin position="76"/>
        <end position="170"/>
    </location>
</feature>
<feature type="compositionally biased region" description="Polar residues" evidence="1">
    <location>
        <begin position="17"/>
        <end position="28"/>
    </location>
</feature>
<dbReference type="AlphaFoldDB" id="A0A8T0C378"/>
<reference evidence="4 5" key="1">
    <citation type="journal article" date="2012" name="J. Bacteriol.">
        <title>Genome sequence of the cycloprodigiosin-producing bacterial strain Pseudoalteromonas rubra ATCC 29570(T).</title>
        <authorList>
            <person name="Xie B.B."/>
            <person name="Shu Y.L."/>
            <person name="Qin Q.L."/>
            <person name="Rong J.C."/>
            <person name="Zhang X.Y."/>
            <person name="Chen X.L."/>
            <person name="Zhou B.C."/>
            <person name="Zhang Y.Z."/>
        </authorList>
    </citation>
    <scope>NUCLEOTIDE SEQUENCE [LARGE SCALE GENOMIC DNA]</scope>
    <source>
        <strain evidence="4 5">DSM 6842</strain>
    </source>
</reference>
<feature type="region of interest" description="Disordered" evidence="1">
    <location>
        <begin position="1"/>
        <end position="68"/>
    </location>
</feature>
<dbReference type="InterPro" id="IPR040636">
    <property type="entry name" value="PatG_C"/>
</dbReference>
<feature type="domain" description="PatG C-terminal" evidence="3">
    <location>
        <begin position="219"/>
        <end position="328"/>
    </location>
</feature>
<evidence type="ECO:0000259" key="2">
    <source>
        <dbReference type="Pfam" id="PF18047"/>
    </source>
</evidence>
<sequence length="334" mass="37605">MNELNTDGAAVDPPSQPENNSVVQQSNPEAEVDTQLDAAQTHDTISEPPQTNELPVQRQPDEHQAEQARQGNSYDYIYALGQVDIVFPNEGIKRQFLSAAMELGVDEKAYYAVFTNLSQPIDSPSRNKYLYLAEQVDWVLSVKQVHSYVLNPAAPAELQALIEALQPPKNTLEPVYTCVIGHITSSHSALDLPEVVCQQVYHHTLSELHHTIQKISRAETNAIQDVIRELEVEPNPGRNDFDRAKNFIAFRYPDIYAQTHKMHAGSNSLPSASLVSITFSRFDALSDHRIVDITLTYKENTSTKHHYYFCRVDVSGLYPFINTEIQSFLPLQTI</sequence>
<evidence type="ECO:0008006" key="6">
    <source>
        <dbReference type="Google" id="ProtNLM"/>
    </source>
</evidence>
<dbReference type="Pfam" id="PF18065">
    <property type="entry name" value="PatG_C"/>
    <property type="match status" value="1"/>
</dbReference>
<dbReference type="InterPro" id="IPR040483">
    <property type="entry name" value="PatG_dom"/>
</dbReference>
<feature type="compositionally biased region" description="Polar residues" evidence="1">
    <location>
        <begin position="37"/>
        <end position="54"/>
    </location>
</feature>
<accession>A0A8T0C378</accession>
<comment type="caution">
    <text evidence="4">The sequence shown here is derived from an EMBL/GenBank/DDBJ whole genome shotgun (WGS) entry which is preliminary data.</text>
</comment>
<dbReference type="Pfam" id="PF18047">
    <property type="entry name" value="PatG_D"/>
    <property type="match status" value="1"/>
</dbReference>
<organism evidence="4 5">
    <name type="scientific">Pseudoalteromonas rubra</name>
    <dbReference type="NCBI Taxonomy" id="43658"/>
    <lineage>
        <taxon>Bacteria</taxon>
        <taxon>Pseudomonadati</taxon>
        <taxon>Pseudomonadota</taxon>
        <taxon>Gammaproteobacteria</taxon>
        <taxon>Alteromonadales</taxon>
        <taxon>Pseudoalteromonadaceae</taxon>
        <taxon>Pseudoalteromonas</taxon>
    </lineage>
</organism>
<dbReference type="Proteomes" id="UP000016480">
    <property type="component" value="Unassembled WGS sequence"/>
</dbReference>
<evidence type="ECO:0000313" key="4">
    <source>
        <dbReference type="EMBL" id="KAF7781777.1"/>
    </source>
</evidence>
<dbReference type="GeneID" id="61360645"/>
<proteinExistence type="predicted"/>